<reference evidence="3" key="1">
    <citation type="journal article" date="2023" name="Nat. Microbiol.">
        <title>Babesia duncani multi-omics identifies virulence factors and drug targets.</title>
        <authorList>
            <person name="Singh P."/>
            <person name="Lonardi S."/>
            <person name="Liang Q."/>
            <person name="Vydyam P."/>
            <person name="Khabirova E."/>
            <person name="Fang T."/>
            <person name="Gihaz S."/>
            <person name="Thekkiniath J."/>
            <person name="Munshi M."/>
            <person name="Abel S."/>
            <person name="Ciampossin L."/>
            <person name="Batugedara G."/>
            <person name="Gupta M."/>
            <person name="Lu X.M."/>
            <person name="Lenz T."/>
            <person name="Chakravarty S."/>
            <person name="Cornillot E."/>
            <person name="Hu Y."/>
            <person name="Ma W."/>
            <person name="Gonzalez L.M."/>
            <person name="Sanchez S."/>
            <person name="Estrada K."/>
            <person name="Sanchez-Flores A."/>
            <person name="Montero E."/>
            <person name="Harb O.S."/>
            <person name="Le Roch K.G."/>
            <person name="Mamoun C.B."/>
        </authorList>
    </citation>
    <scope>NUCLEOTIDE SEQUENCE</scope>
    <source>
        <strain evidence="3">WA1</strain>
    </source>
</reference>
<dbReference type="Pfam" id="PF05348">
    <property type="entry name" value="UMP1"/>
    <property type="match status" value="1"/>
</dbReference>
<dbReference type="Proteomes" id="UP001214638">
    <property type="component" value="Unassembled WGS sequence"/>
</dbReference>
<proteinExistence type="inferred from homology"/>
<evidence type="ECO:0000256" key="2">
    <source>
        <dbReference type="ARBA" id="ARBA00043974"/>
    </source>
</evidence>
<sequence>MADNSVLQEFKINLDDFPKNSLDTDDGVQTAYGDVVKSHPLENFEYKTLLENIRQKDLRLRRAFGLQEVFKSQTECNMCSKSTRLPGIKSSCLSLEILMDRLDTISPIEYMNTVKPTNEFGVGGIHGLMENKFNI</sequence>
<name>A0AAD9UPC0_9APIC</name>
<dbReference type="KEGG" id="bdw:94336176"/>
<dbReference type="InterPro" id="IPR008012">
    <property type="entry name" value="Ump1"/>
</dbReference>
<dbReference type="GO" id="GO:0005634">
    <property type="term" value="C:nucleus"/>
    <property type="evidence" value="ECO:0007669"/>
    <property type="project" value="TreeGrafter"/>
</dbReference>
<evidence type="ECO:0000313" key="3">
    <source>
        <dbReference type="EMBL" id="KAK2196630.1"/>
    </source>
</evidence>
<dbReference type="PANTHER" id="PTHR12828:SF3">
    <property type="entry name" value="PROTEASOME MATURATION PROTEIN"/>
    <property type="match status" value="1"/>
</dbReference>
<comment type="caution">
    <text evidence="3">The sequence shown here is derived from an EMBL/GenBank/DDBJ whole genome shotgun (WGS) entry which is preliminary data.</text>
</comment>
<dbReference type="GO" id="GO:0043248">
    <property type="term" value="P:proteasome assembly"/>
    <property type="evidence" value="ECO:0007669"/>
    <property type="project" value="InterPro"/>
</dbReference>
<dbReference type="AlphaFoldDB" id="A0AAD9UPC0"/>
<evidence type="ECO:0000313" key="4">
    <source>
        <dbReference type="Proteomes" id="UP001214638"/>
    </source>
</evidence>
<dbReference type="PANTHER" id="PTHR12828">
    <property type="entry name" value="PROTEASOME MATURATION PROTEIN UMP1"/>
    <property type="match status" value="1"/>
</dbReference>
<keyword evidence="4" id="KW-1185">Reference proteome</keyword>
<evidence type="ECO:0000256" key="1">
    <source>
        <dbReference type="ARBA" id="ARBA00023186"/>
    </source>
</evidence>
<dbReference type="GeneID" id="94336176"/>
<protein>
    <submittedName>
        <fullName evidence="3">Proteasome maturation factor Ump1</fullName>
    </submittedName>
</protein>
<organism evidence="3 4">
    <name type="scientific">Babesia duncani</name>
    <dbReference type="NCBI Taxonomy" id="323732"/>
    <lineage>
        <taxon>Eukaryota</taxon>
        <taxon>Sar</taxon>
        <taxon>Alveolata</taxon>
        <taxon>Apicomplexa</taxon>
        <taxon>Aconoidasida</taxon>
        <taxon>Piroplasmida</taxon>
        <taxon>Babesiidae</taxon>
        <taxon>Babesia</taxon>
    </lineage>
</organism>
<dbReference type="GO" id="GO:0005737">
    <property type="term" value="C:cytoplasm"/>
    <property type="evidence" value="ECO:0007669"/>
    <property type="project" value="TreeGrafter"/>
</dbReference>
<keyword evidence="1" id="KW-0143">Chaperone</keyword>
<dbReference type="RefSeq" id="XP_067803472.1">
    <property type="nucleotide sequence ID" value="XM_067946908.1"/>
</dbReference>
<gene>
    <name evidence="3" type="ORF">BdWA1_001878</name>
</gene>
<comment type="similarity">
    <text evidence="2">Belongs to the POMP/UMP1 family.</text>
</comment>
<dbReference type="EMBL" id="JALLKP010000002">
    <property type="protein sequence ID" value="KAK2196630.1"/>
    <property type="molecule type" value="Genomic_DNA"/>
</dbReference>
<keyword evidence="3" id="KW-0647">Proteasome</keyword>
<dbReference type="GO" id="GO:0000502">
    <property type="term" value="C:proteasome complex"/>
    <property type="evidence" value="ECO:0007669"/>
    <property type="project" value="UniProtKB-KW"/>
</dbReference>
<accession>A0AAD9UPC0</accession>